<evidence type="ECO:0000313" key="2">
    <source>
        <dbReference type="EMBL" id="KZK05431.1"/>
    </source>
</evidence>
<feature type="transmembrane region" description="Helical" evidence="1">
    <location>
        <begin position="62"/>
        <end position="81"/>
    </location>
</feature>
<feature type="transmembrane region" description="Helical" evidence="1">
    <location>
        <begin position="31"/>
        <end position="56"/>
    </location>
</feature>
<dbReference type="Proteomes" id="UP000076519">
    <property type="component" value="Unassembled WGS sequence"/>
</dbReference>
<reference evidence="2 3" key="1">
    <citation type="submission" date="2015-08" db="EMBL/GenBank/DDBJ databases">
        <title>Draft Genome Sequences of 11 Lactococcus lactis subspecies cremoris strains.</title>
        <authorList>
            <person name="Wels M."/>
            <person name="Backus L."/>
            <person name="Boekhorst J."/>
            <person name="Dijkstra A."/>
            <person name="Beerthuizen M."/>
            <person name="Siezen R."/>
            <person name="Bachmann H."/>
            <person name="Van Hijum S."/>
        </authorList>
    </citation>
    <scope>NUCLEOTIDE SEQUENCE [LARGE SCALE GENOMIC DNA]</scope>
    <source>
        <strain evidence="2 3">KW10</strain>
    </source>
</reference>
<feature type="transmembrane region" description="Helical" evidence="1">
    <location>
        <begin position="295"/>
        <end position="318"/>
    </location>
</feature>
<feature type="transmembrane region" description="Helical" evidence="1">
    <location>
        <begin position="203"/>
        <end position="231"/>
    </location>
</feature>
<evidence type="ECO:0000256" key="1">
    <source>
        <dbReference type="SAM" id="Phobius"/>
    </source>
</evidence>
<feature type="transmembrane region" description="Helical" evidence="1">
    <location>
        <begin position="93"/>
        <end position="119"/>
    </location>
</feature>
<dbReference type="PATRIC" id="fig|1359.32.peg.1005"/>
<keyword evidence="1" id="KW-0812">Transmembrane</keyword>
<gene>
    <name evidence="2" type="ORF">AB996_1954</name>
</gene>
<protein>
    <submittedName>
        <fullName evidence="2">Uncharacterized protein</fullName>
    </submittedName>
</protein>
<feature type="transmembrane region" description="Helical" evidence="1">
    <location>
        <begin position="131"/>
        <end position="154"/>
    </location>
</feature>
<dbReference type="AlphaFoldDB" id="A0A166J2Y3"/>
<feature type="transmembrane region" description="Helical" evidence="1">
    <location>
        <begin position="175"/>
        <end position="197"/>
    </location>
</feature>
<comment type="caution">
    <text evidence="2">The sequence shown here is derived from an EMBL/GenBank/DDBJ whole genome shotgun (WGS) entry which is preliminary data.</text>
</comment>
<evidence type="ECO:0000313" key="3">
    <source>
        <dbReference type="Proteomes" id="UP000076519"/>
    </source>
</evidence>
<keyword evidence="1" id="KW-1133">Transmembrane helix</keyword>
<name>A0A166J2Y3_LACLC</name>
<organism evidence="2 3">
    <name type="scientific">Lactococcus lactis subsp. cremoris</name>
    <name type="common">Streptococcus cremoris</name>
    <dbReference type="NCBI Taxonomy" id="1359"/>
    <lineage>
        <taxon>Bacteria</taxon>
        <taxon>Bacillati</taxon>
        <taxon>Bacillota</taxon>
        <taxon>Bacilli</taxon>
        <taxon>Lactobacillales</taxon>
        <taxon>Streptococcaceae</taxon>
        <taxon>Lactococcus</taxon>
    </lineage>
</organism>
<feature type="transmembrane region" description="Helical" evidence="1">
    <location>
        <begin position="268"/>
        <end position="289"/>
    </location>
</feature>
<proteinExistence type="predicted"/>
<keyword evidence="1" id="KW-0472">Membrane</keyword>
<dbReference type="EMBL" id="LIYF01000030">
    <property type="protein sequence ID" value="KZK05431.1"/>
    <property type="molecule type" value="Genomic_DNA"/>
</dbReference>
<accession>A0A166J2Y3</accession>
<sequence>MIKEKKTIEEKNIIYFQALANSRASLTQLRISLIAGLPIGILLIWLLSQASLYAHISEFKVFINIFIFLTAITGGIGICSLSNNLLYKFQKFFSFMLCVFTIILTFFVLMLFYFVSLYIKANTMFSPSSIYGLTIIILSIVTFIISIAINIFLLRHRLKVGFSETRTNKNFLAVSGAYSSKTLGMIFAAVVIVPNILTRGRYLMNIFGIIGVLGVSAIFPSPIVEFSYLAYFKTKDKKFWEEKPYSEKGRAHGKVRGISENKKLRNRLIIGLYIILSVLFFYFIGNIYGDQTYPIIIRIIGLSILISYLILIVAWIITKIKERINETRT</sequence>
<dbReference type="RefSeq" id="WP_063282189.1">
    <property type="nucleotide sequence ID" value="NZ_LIYF01000030.1"/>
</dbReference>